<dbReference type="InterPro" id="IPR000415">
    <property type="entry name" value="Nitroreductase-like"/>
</dbReference>
<proteinExistence type="predicted"/>
<dbReference type="EMBL" id="CP119326">
    <property type="protein sequence ID" value="WEK40062.1"/>
    <property type="molecule type" value="Genomic_DNA"/>
</dbReference>
<dbReference type="Proteomes" id="UP001213664">
    <property type="component" value="Chromosome"/>
</dbReference>
<accession>A0AAJ5X0R3</accession>
<dbReference type="GO" id="GO:0016491">
    <property type="term" value="F:oxidoreductase activity"/>
    <property type="evidence" value="ECO:0007669"/>
    <property type="project" value="InterPro"/>
</dbReference>
<dbReference type="SUPFAM" id="SSF55469">
    <property type="entry name" value="FMN-dependent nitroreductase-like"/>
    <property type="match status" value="2"/>
</dbReference>
<organism evidence="1 2">
    <name type="scientific">Candidatus Brevundimonas colombiensis</name>
    <dbReference type="NCBI Taxonomy" id="3121376"/>
    <lineage>
        <taxon>Bacteria</taxon>
        <taxon>Pseudomonadati</taxon>
        <taxon>Pseudomonadota</taxon>
        <taxon>Alphaproteobacteria</taxon>
        <taxon>Caulobacterales</taxon>
        <taxon>Caulobacteraceae</taxon>
        <taxon>Brevundimonas</taxon>
    </lineage>
</organism>
<dbReference type="Gene3D" id="3.40.109.10">
    <property type="entry name" value="NADH Oxidase"/>
    <property type="match status" value="1"/>
</dbReference>
<protein>
    <recommendedName>
        <fullName evidence="3">Nitroreductase</fullName>
    </recommendedName>
</protein>
<gene>
    <name evidence="1" type="ORF">P0Y50_00215</name>
</gene>
<evidence type="ECO:0000313" key="1">
    <source>
        <dbReference type="EMBL" id="WEK40062.1"/>
    </source>
</evidence>
<reference evidence="1" key="1">
    <citation type="submission" date="2023-03" db="EMBL/GenBank/DDBJ databases">
        <title>Andean soil-derived lignocellulolytic bacterial consortium as a source of novel taxa and putative plastic-active enzymes.</title>
        <authorList>
            <person name="Diaz-Garcia L."/>
            <person name="Chuvochina M."/>
            <person name="Feuerriegel G."/>
            <person name="Bunk B."/>
            <person name="Sproer C."/>
            <person name="Streit W.R."/>
            <person name="Rodriguez L.M."/>
            <person name="Overmann J."/>
            <person name="Jimenez D.J."/>
        </authorList>
    </citation>
    <scope>NUCLEOTIDE SEQUENCE</scope>
    <source>
        <strain evidence="1">MAG 833</strain>
    </source>
</reference>
<evidence type="ECO:0000313" key="2">
    <source>
        <dbReference type="Proteomes" id="UP001213664"/>
    </source>
</evidence>
<sequence length="322" mass="34760">MTLDAETFRALVAEAALSPSVHNTQPTRWRLTSDGRVQVLEDNSRRLPIGDPDGRDLNVSHGAAVEGFRLAAGKRDLIVEVEHDGVGIAGLTVSAGQVCDPLAAFLTQRRTYRGPFMGGAVAHAALTRLEPSEDLIVVDSRDSIAELARLYDEASLRWFRNAAYRAELLSWMRLSRNHPLWSLDGLNAEAMEMSRIQAAGAGVVLKPGVFETLDRVGLAGALVAEVAVVRSASAVVLFHRPANEAPFDTGRRFHRAWLGFTQAGLSAAPMAVLADDAATRERLQAEFGIEGDRRLITAFRVGIAPAGNVTPKPRLGLDTLIV</sequence>
<evidence type="ECO:0008006" key="3">
    <source>
        <dbReference type="Google" id="ProtNLM"/>
    </source>
</evidence>
<dbReference type="AlphaFoldDB" id="A0AAJ5X0R3"/>
<name>A0AAJ5X0R3_9CAUL</name>